<dbReference type="Proteomes" id="UP000479639">
    <property type="component" value="Unassembled WGS sequence"/>
</dbReference>
<name>A0A7C8BSC9_9ACTN</name>
<evidence type="ECO:0000313" key="3">
    <source>
        <dbReference type="Proteomes" id="UP000479639"/>
    </source>
</evidence>
<protein>
    <recommendedName>
        <fullName evidence="4">Lipoprotein</fullName>
    </recommendedName>
</protein>
<reference evidence="2 3" key="1">
    <citation type="submission" date="2019-09" db="EMBL/GenBank/DDBJ databases">
        <title>Whole genome shotgun sequencing (WGS) of Ellagibacter isourolithinifaciens DSM 104140(T) and Adlercreutzia muris DSM 29508(T).</title>
        <authorList>
            <person name="Stoll D.A."/>
            <person name="Danylec N."/>
            <person name="Huch M."/>
        </authorList>
    </citation>
    <scope>NUCLEOTIDE SEQUENCE [LARGE SCALE GENOMIC DNA]</scope>
    <source>
        <strain evidence="2 3">DSM 29508</strain>
    </source>
</reference>
<dbReference type="PROSITE" id="PS51257">
    <property type="entry name" value="PROKAR_LIPOPROTEIN"/>
    <property type="match status" value="1"/>
</dbReference>
<feature type="chain" id="PRO_5039116865" description="Lipoprotein" evidence="1">
    <location>
        <begin position="25"/>
        <end position="169"/>
    </location>
</feature>
<keyword evidence="1" id="KW-0732">Signal</keyword>
<organism evidence="2 3">
    <name type="scientific">Adlercreutzia muris</name>
    <dbReference type="NCBI Taxonomy" id="1796610"/>
    <lineage>
        <taxon>Bacteria</taxon>
        <taxon>Bacillati</taxon>
        <taxon>Actinomycetota</taxon>
        <taxon>Coriobacteriia</taxon>
        <taxon>Eggerthellales</taxon>
        <taxon>Eggerthellaceae</taxon>
        <taxon>Adlercreutzia</taxon>
    </lineage>
</organism>
<keyword evidence="3" id="KW-1185">Reference proteome</keyword>
<proteinExistence type="predicted"/>
<evidence type="ECO:0000313" key="2">
    <source>
        <dbReference type="EMBL" id="KAB1651353.1"/>
    </source>
</evidence>
<dbReference type="RefSeq" id="WP_135971499.1">
    <property type="nucleotide sequence ID" value="NZ_JANJZI010000005.1"/>
</dbReference>
<evidence type="ECO:0008006" key="4">
    <source>
        <dbReference type="Google" id="ProtNLM"/>
    </source>
</evidence>
<sequence length="169" mass="18259">MNRKTIARMTAALAGVILAGGLLAGCMSPNTGATDQQQANRTYMTQVNRAMEDLNGRLAGFDEAVAQGNPVNMRAKADDAFAAIDDLAAIETPDAMKDLQKGYVDGCTALKDALNGYVDLYTEIDSATEEHPFDFGTYDDRIKAVQDKYNEGIDQLKAADEEALKLNED</sequence>
<gene>
    <name evidence="2" type="ORF">F8D48_00905</name>
</gene>
<comment type="caution">
    <text evidence="2">The sequence shown here is derived from an EMBL/GenBank/DDBJ whole genome shotgun (WGS) entry which is preliminary data.</text>
</comment>
<feature type="signal peptide" evidence="1">
    <location>
        <begin position="1"/>
        <end position="24"/>
    </location>
</feature>
<dbReference type="EMBL" id="WAJS01000002">
    <property type="protein sequence ID" value="KAB1651353.1"/>
    <property type="molecule type" value="Genomic_DNA"/>
</dbReference>
<accession>A0A7C8BSC9</accession>
<dbReference type="AlphaFoldDB" id="A0A7C8BSC9"/>
<evidence type="ECO:0000256" key="1">
    <source>
        <dbReference type="SAM" id="SignalP"/>
    </source>
</evidence>